<evidence type="ECO:0000313" key="3">
    <source>
        <dbReference type="Proteomes" id="UP000053676"/>
    </source>
</evidence>
<evidence type="ECO:0000313" key="2">
    <source>
        <dbReference type="EMBL" id="ETN82472.1"/>
    </source>
</evidence>
<name>W2TN96_NECAM</name>
<keyword evidence="1" id="KW-0732">Signal</keyword>
<sequence length="127" mass="13921">MLISHIRLLIVFAFTPIISAIMCYNGTVTMINNRYPQGVPVPSDCGTFVQYCTKNLLNQRQQNGDTLTNIVYGCDTSYRGVCRYDGCTYSFNGGASCCCDSYLCNASPHSIVISITLALFITTVATM</sequence>
<evidence type="ECO:0008006" key="4">
    <source>
        <dbReference type="Google" id="ProtNLM"/>
    </source>
</evidence>
<dbReference type="KEGG" id="nai:NECAME_17703"/>
<proteinExistence type="predicted"/>
<dbReference type="EMBL" id="KI658466">
    <property type="protein sequence ID" value="ETN82472.1"/>
    <property type="molecule type" value="Genomic_DNA"/>
</dbReference>
<feature type="chain" id="PRO_5004826225" description="ET module" evidence="1">
    <location>
        <begin position="21"/>
        <end position="127"/>
    </location>
</feature>
<dbReference type="OrthoDB" id="5788919at2759"/>
<accession>W2TN96</accession>
<protein>
    <recommendedName>
        <fullName evidence="4">ET module</fullName>
    </recommendedName>
</protein>
<organism evidence="2 3">
    <name type="scientific">Necator americanus</name>
    <name type="common">Human hookworm</name>
    <dbReference type="NCBI Taxonomy" id="51031"/>
    <lineage>
        <taxon>Eukaryota</taxon>
        <taxon>Metazoa</taxon>
        <taxon>Ecdysozoa</taxon>
        <taxon>Nematoda</taxon>
        <taxon>Chromadorea</taxon>
        <taxon>Rhabditida</taxon>
        <taxon>Rhabditina</taxon>
        <taxon>Rhabditomorpha</taxon>
        <taxon>Strongyloidea</taxon>
        <taxon>Ancylostomatidae</taxon>
        <taxon>Bunostominae</taxon>
        <taxon>Necator</taxon>
    </lineage>
</organism>
<keyword evidence="3" id="KW-1185">Reference proteome</keyword>
<gene>
    <name evidence="2" type="ORF">NECAME_17703</name>
</gene>
<feature type="signal peptide" evidence="1">
    <location>
        <begin position="1"/>
        <end position="20"/>
    </location>
</feature>
<dbReference type="OMA" id="RYDGCTY"/>
<evidence type="ECO:0000256" key="1">
    <source>
        <dbReference type="SAM" id="SignalP"/>
    </source>
</evidence>
<dbReference type="AlphaFoldDB" id="W2TN96"/>
<reference evidence="3" key="1">
    <citation type="journal article" date="2014" name="Nat. Genet.">
        <title>Genome of the human hookworm Necator americanus.</title>
        <authorList>
            <person name="Tang Y.T."/>
            <person name="Gao X."/>
            <person name="Rosa B.A."/>
            <person name="Abubucker S."/>
            <person name="Hallsworth-Pepin K."/>
            <person name="Martin J."/>
            <person name="Tyagi R."/>
            <person name="Heizer E."/>
            <person name="Zhang X."/>
            <person name="Bhonagiri-Palsikar V."/>
            <person name="Minx P."/>
            <person name="Warren W.C."/>
            <person name="Wang Q."/>
            <person name="Zhan B."/>
            <person name="Hotez P.J."/>
            <person name="Sternberg P.W."/>
            <person name="Dougall A."/>
            <person name="Gaze S.T."/>
            <person name="Mulvenna J."/>
            <person name="Sotillo J."/>
            <person name="Ranganathan S."/>
            <person name="Rabelo E.M."/>
            <person name="Wilson R.K."/>
            <person name="Felgner P.L."/>
            <person name="Bethony J."/>
            <person name="Hawdon J.M."/>
            <person name="Gasser R.B."/>
            <person name="Loukas A."/>
            <person name="Mitreva M."/>
        </authorList>
    </citation>
    <scope>NUCLEOTIDE SEQUENCE [LARGE SCALE GENOMIC DNA]</scope>
</reference>
<dbReference type="Proteomes" id="UP000053676">
    <property type="component" value="Unassembled WGS sequence"/>
</dbReference>